<dbReference type="PANTHER" id="PTHR40618:SF1">
    <property type="entry name" value="B-ZIP TRANSCRIPTION FACTOR (EUROFUNG)"/>
    <property type="match status" value="1"/>
</dbReference>
<reference evidence="2" key="1">
    <citation type="submission" date="2023-06" db="EMBL/GenBank/DDBJ databases">
        <title>Multi-omics analyses reveal the molecular pathogenesis toolkit of Lasiodiplodia hormozganensis, a cross-kingdom pathogen.</title>
        <authorList>
            <person name="Felix C."/>
            <person name="Meneses R."/>
            <person name="Goncalves M.F.M."/>
            <person name="Tilleman L."/>
            <person name="Duarte A.S."/>
            <person name="Jorrin-Novo J.V."/>
            <person name="Van De Peer Y."/>
            <person name="Deforce D."/>
            <person name="Van Nieuwerburgh F."/>
            <person name="Esteves A.C."/>
            <person name="Alves A."/>
        </authorList>
    </citation>
    <scope>NUCLEOTIDE SEQUENCE</scope>
    <source>
        <strain evidence="2">CBS 339.90</strain>
    </source>
</reference>
<evidence type="ECO:0000313" key="2">
    <source>
        <dbReference type="EMBL" id="KAK0615470.1"/>
    </source>
</evidence>
<dbReference type="EMBL" id="JAUJDW010000192">
    <property type="protein sequence ID" value="KAK0615470.1"/>
    <property type="molecule type" value="Genomic_DNA"/>
</dbReference>
<evidence type="ECO:0000256" key="1">
    <source>
        <dbReference type="SAM" id="MobiDB-lite"/>
    </source>
</evidence>
<feature type="compositionally biased region" description="Low complexity" evidence="1">
    <location>
        <begin position="52"/>
        <end position="68"/>
    </location>
</feature>
<dbReference type="PANTHER" id="PTHR40618">
    <property type="entry name" value="B-ZIP TRANSCRIPTION FACTOR (EUROFUNG)-RELATED"/>
    <property type="match status" value="1"/>
</dbReference>
<gene>
    <name evidence="2" type="ORF">DIS24_g11786</name>
</gene>
<protein>
    <submittedName>
        <fullName evidence="2">Uncharacterized protein</fullName>
    </submittedName>
</protein>
<organism evidence="2 3">
    <name type="scientific">Lasiodiplodia hormozganensis</name>
    <dbReference type="NCBI Taxonomy" id="869390"/>
    <lineage>
        <taxon>Eukaryota</taxon>
        <taxon>Fungi</taxon>
        <taxon>Dikarya</taxon>
        <taxon>Ascomycota</taxon>
        <taxon>Pezizomycotina</taxon>
        <taxon>Dothideomycetes</taxon>
        <taxon>Dothideomycetes incertae sedis</taxon>
        <taxon>Botryosphaeriales</taxon>
        <taxon>Botryosphaeriaceae</taxon>
        <taxon>Lasiodiplodia</taxon>
    </lineage>
</organism>
<dbReference type="AlphaFoldDB" id="A0AA40BVS7"/>
<feature type="region of interest" description="Disordered" evidence="1">
    <location>
        <begin position="40"/>
        <end position="106"/>
    </location>
</feature>
<feature type="region of interest" description="Disordered" evidence="1">
    <location>
        <begin position="1"/>
        <end position="23"/>
    </location>
</feature>
<keyword evidence="3" id="KW-1185">Reference proteome</keyword>
<evidence type="ECO:0000313" key="3">
    <source>
        <dbReference type="Proteomes" id="UP001175001"/>
    </source>
</evidence>
<sequence>MSNSLTRFNNQVTASHSVDLSPQMESGLRQMTFKIAELQQTAEVARRESSDDSSLTPTTSGPSSEGGEILTLRSRGSQEALIGPTPSTTQHTTAGQTDDDDSVTHQDLPFGYRISYEPTATTNTTSHDDITDITDITTTTTTTAAETTPILLPLLPTLQPLLPSPTTLSPQPPYTYSFHEITFARQLERACLERGIYVLANVHLEPAAYRRAFRISRHFSSPELMLRRLKSWLQKSVMRPYGDLRLNLGGAGVHYASQPPGSSGGGGLRAGEEYRKSARARLVAMGLPITAEVEADLRFYEGVWFDMRDVEAYLAELGIRVEPYASVVEARTETLQWLWQDVGVLDGGGHGNVGRIFDRFPAGWNASQSESRSSAVDSSVGFLGATADVNARVTDELSTEEWERFCNSTVPWLSDVVLGEAPANGAGDSRDVLKKMGERITIDVQRLANGMVTCPISAIGMILTSLHQN</sequence>
<proteinExistence type="predicted"/>
<name>A0AA40BVS7_9PEZI</name>
<comment type="caution">
    <text evidence="2">The sequence shown here is derived from an EMBL/GenBank/DDBJ whole genome shotgun (WGS) entry which is preliminary data.</text>
</comment>
<accession>A0AA40BVS7</accession>
<dbReference type="Proteomes" id="UP001175001">
    <property type="component" value="Unassembled WGS sequence"/>
</dbReference>
<feature type="compositionally biased region" description="Polar residues" evidence="1">
    <location>
        <begin position="85"/>
        <end position="96"/>
    </location>
</feature>